<accession>K9UKG3</accession>
<protein>
    <submittedName>
        <fullName evidence="4">Glycosyltransferase</fullName>
    </submittedName>
</protein>
<dbReference type="HOGENOM" id="CLU_009583_27_6_3"/>
<dbReference type="PATRIC" id="fig|1173020.3.peg.5342"/>
<dbReference type="SUPFAM" id="SSF53756">
    <property type="entry name" value="UDP-Glycosyltransferase/glycogen phosphorylase"/>
    <property type="match status" value="1"/>
</dbReference>
<feature type="domain" description="Glycosyltransferase subfamily 4-like N-terminal" evidence="3">
    <location>
        <begin position="108"/>
        <end position="187"/>
    </location>
</feature>
<name>K9UKG3_CHAP6</name>
<sequence>MNLLSYIHPTRTYLPCTGVGKHINNMLLGLEKRDEMSLKLLFSQQWLSANRQLDPLSPLSSLPFTTFPAAENTTERTWKLLGVPNMDRHIPDDTDWLYAPMETYIPVSKCPVAVTIHDIQAFETELPWSHTWQHRWFAYKWGRWVRKTLARCQVVLTVSEFSKQRMVDLLGANPHKIEVIGNGVDSSFFEIAKIELADLQVPSLLRIGNADRSPYIMIVGGLRHKKGADDVLKVAKLLQQSKSGLQIVVAGDSEPDYVTAARDYSNITLLGMVADVDLPPLLRCASSLLFLSPYEGFGIPALEAMAAGIPTVVSNRASLPEIVGDAGIIVEPTSTAEIVDILAALDRTPQLRAEYIRRGHQHVARYTWSNCIDRLVTTLQTFS</sequence>
<dbReference type="Pfam" id="PF00534">
    <property type="entry name" value="Glycos_transf_1"/>
    <property type="match status" value="1"/>
</dbReference>
<keyword evidence="1 4" id="KW-0808">Transferase</keyword>
<evidence type="ECO:0000259" key="2">
    <source>
        <dbReference type="Pfam" id="PF00534"/>
    </source>
</evidence>
<keyword evidence="5" id="KW-1185">Reference proteome</keyword>
<evidence type="ECO:0000313" key="5">
    <source>
        <dbReference type="Proteomes" id="UP000010366"/>
    </source>
</evidence>
<proteinExistence type="predicted"/>
<dbReference type="OrthoDB" id="9797829at2"/>
<feature type="domain" description="Glycosyl transferase family 1" evidence="2">
    <location>
        <begin position="210"/>
        <end position="360"/>
    </location>
</feature>
<dbReference type="STRING" id="1173020.Cha6605_4674"/>
<dbReference type="InterPro" id="IPR001296">
    <property type="entry name" value="Glyco_trans_1"/>
</dbReference>
<reference evidence="4 5" key="1">
    <citation type="submission" date="2012-05" db="EMBL/GenBank/DDBJ databases">
        <title>Finished chromosome of genome of Chamaesiphon sp. PCC 6605.</title>
        <authorList>
            <consortium name="US DOE Joint Genome Institute"/>
            <person name="Gugger M."/>
            <person name="Coursin T."/>
            <person name="Rippka R."/>
            <person name="Tandeau De Marsac N."/>
            <person name="Huntemann M."/>
            <person name="Wei C.-L."/>
            <person name="Han J."/>
            <person name="Detter J.C."/>
            <person name="Han C."/>
            <person name="Tapia R."/>
            <person name="Chen A."/>
            <person name="Kyrpides N."/>
            <person name="Mavromatis K."/>
            <person name="Markowitz V."/>
            <person name="Szeto E."/>
            <person name="Ivanova N."/>
            <person name="Pagani I."/>
            <person name="Pati A."/>
            <person name="Goodwin L."/>
            <person name="Nordberg H.P."/>
            <person name="Cantor M.N."/>
            <person name="Hua S.X."/>
            <person name="Woyke T."/>
            <person name="Kerfeld C.A."/>
        </authorList>
    </citation>
    <scope>NUCLEOTIDE SEQUENCE [LARGE SCALE GENOMIC DNA]</scope>
    <source>
        <strain evidence="5">ATCC 27169 / PCC 6605</strain>
    </source>
</reference>
<evidence type="ECO:0000259" key="3">
    <source>
        <dbReference type="Pfam" id="PF13439"/>
    </source>
</evidence>
<organism evidence="4 5">
    <name type="scientific">Chamaesiphon minutus (strain ATCC 27169 / PCC 6605)</name>
    <dbReference type="NCBI Taxonomy" id="1173020"/>
    <lineage>
        <taxon>Bacteria</taxon>
        <taxon>Bacillati</taxon>
        <taxon>Cyanobacteriota</taxon>
        <taxon>Cyanophyceae</taxon>
        <taxon>Gomontiellales</taxon>
        <taxon>Chamaesiphonaceae</taxon>
        <taxon>Chamaesiphon</taxon>
    </lineage>
</organism>
<dbReference type="InterPro" id="IPR028098">
    <property type="entry name" value="Glyco_trans_4-like_N"/>
</dbReference>
<dbReference type="CDD" id="cd03809">
    <property type="entry name" value="GT4_MtfB-like"/>
    <property type="match status" value="1"/>
</dbReference>
<dbReference type="eggNOG" id="COG0438">
    <property type="taxonomic scope" value="Bacteria"/>
</dbReference>
<dbReference type="EMBL" id="CP003600">
    <property type="protein sequence ID" value="AFY95592.1"/>
    <property type="molecule type" value="Genomic_DNA"/>
</dbReference>
<dbReference type="Proteomes" id="UP000010366">
    <property type="component" value="Chromosome"/>
</dbReference>
<dbReference type="KEGG" id="cmp:Cha6605_4674"/>
<dbReference type="Gene3D" id="3.40.50.2000">
    <property type="entry name" value="Glycogen Phosphorylase B"/>
    <property type="match status" value="2"/>
</dbReference>
<evidence type="ECO:0000313" key="4">
    <source>
        <dbReference type="EMBL" id="AFY95592.1"/>
    </source>
</evidence>
<dbReference type="GO" id="GO:0009103">
    <property type="term" value="P:lipopolysaccharide biosynthetic process"/>
    <property type="evidence" value="ECO:0007669"/>
    <property type="project" value="TreeGrafter"/>
</dbReference>
<dbReference type="PANTHER" id="PTHR46401:SF2">
    <property type="entry name" value="GLYCOSYLTRANSFERASE WBBK-RELATED"/>
    <property type="match status" value="1"/>
</dbReference>
<evidence type="ECO:0000256" key="1">
    <source>
        <dbReference type="ARBA" id="ARBA00022679"/>
    </source>
</evidence>
<gene>
    <name evidence="4" type="ORF">Cha6605_4674</name>
</gene>
<dbReference type="PANTHER" id="PTHR46401">
    <property type="entry name" value="GLYCOSYLTRANSFERASE WBBK-RELATED"/>
    <property type="match status" value="1"/>
</dbReference>
<dbReference type="GO" id="GO:0016757">
    <property type="term" value="F:glycosyltransferase activity"/>
    <property type="evidence" value="ECO:0007669"/>
    <property type="project" value="InterPro"/>
</dbReference>
<dbReference type="AlphaFoldDB" id="K9UKG3"/>
<dbReference type="RefSeq" id="WP_015161688.1">
    <property type="nucleotide sequence ID" value="NC_019697.1"/>
</dbReference>
<dbReference type="Pfam" id="PF13439">
    <property type="entry name" value="Glyco_transf_4"/>
    <property type="match status" value="1"/>
</dbReference>